<dbReference type="InterPro" id="IPR028098">
    <property type="entry name" value="Glyco_trans_4-like_N"/>
</dbReference>
<dbReference type="EMBL" id="VCDI01000003">
    <property type="protein sequence ID" value="TLU72594.1"/>
    <property type="molecule type" value="Genomic_DNA"/>
</dbReference>
<evidence type="ECO:0000313" key="3">
    <source>
        <dbReference type="Proteomes" id="UP000305654"/>
    </source>
</evidence>
<accession>A0A5R9J4Q1</accession>
<feature type="domain" description="Glycosyltransferase subfamily 4-like N-terminal" evidence="1">
    <location>
        <begin position="16"/>
        <end position="159"/>
    </location>
</feature>
<dbReference type="Pfam" id="PF13692">
    <property type="entry name" value="Glyco_trans_1_4"/>
    <property type="match status" value="1"/>
</dbReference>
<dbReference type="SUPFAM" id="SSF53756">
    <property type="entry name" value="UDP-Glycosyltransferase/glycogen phosphorylase"/>
    <property type="match status" value="1"/>
</dbReference>
<keyword evidence="2" id="KW-0808">Transferase</keyword>
<dbReference type="PANTHER" id="PTHR45947">
    <property type="entry name" value="SULFOQUINOVOSYL TRANSFERASE SQD2"/>
    <property type="match status" value="1"/>
</dbReference>
<dbReference type="Gene3D" id="3.40.50.2000">
    <property type="entry name" value="Glycogen Phosphorylase B"/>
    <property type="match status" value="2"/>
</dbReference>
<protein>
    <submittedName>
        <fullName evidence="2">Glycosyltransferase family 4 protein</fullName>
    </submittedName>
</protein>
<dbReference type="InterPro" id="IPR050194">
    <property type="entry name" value="Glycosyltransferase_grp1"/>
</dbReference>
<dbReference type="AlphaFoldDB" id="A0A5R9J4Q1"/>
<comment type="caution">
    <text evidence="2">The sequence shown here is derived from an EMBL/GenBank/DDBJ whole genome shotgun (WGS) entry which is preliminary data.</text>
</comment>
<dbReference type="Pfam" id="PF13439">
    <property type="entry name" value="Glyco_transf_4"/>
    <property type="match status" value="1"/>
</dbReference>
<name>A0A5R9J4Q1_9PROT</name>
<evidence type="ECO:0000259" key="1">
    <source>
        <dbReference type="Pfam" id="PF13439"/>
    </source>
</evidence>
<reference evidence="2 3" key="1">
    <citation type="submission" date="2019-05" db="EMBL/GenBank/DDBJ databases">
        <authorList>
            <person name="Pankratov T."/>
            <person name="Grouzdev D."/>
        </authorList>
    </citation>
    <scope>NUCLEOTIDE SEQUENCE [LARGE SCALE GENOMIC DNA]</scope>
    <source>
        <strain evidence="2 3">KEBCLARHB70R</strain>
    </source>
</reference>
<dbReference type="RefSeq" id="WP_138326056.1">
    <property type="nucleotide sequence ID" value="NZ_VCDI01000003.1"/>
</dbReference>
<dbReference type="PANTHER" id="PTHR45947:SF3">
    <property type="entry name" value="SULFOQUINOVOSYL TRANSFERASE SQD2"/>
    <property type="match status" value="1"/>
</dbReference>
<organism evidence="2 3">
    <name type="scientific">Lichenicoccus roseus</name>
    <dbReference type="NCBI Taxonomy" id="2683649"/>
    <lineage>
        <taxon>Bacteria</taxon>
        <taxon>Pseudomonadati</taxon>
        <taxon>Pseudomonadota</taxon>
        <taxon>Alphaproteobacteria</taxon>
        <taxon>Acetobacterales</taxon>
        <taxon>Acetobacteraceae</taxon>
        <taxon>Lichenicoccus</taxon>
    </lineage>
</organism>
<proteinExistence type="predicted"/>
<gene>
    <name evidence="2" type="ORF">FE263_11125</name>
</gene>
<keyword evidence="3" id="KW-1185">Reference proteome</keyword>
<evidence type="ECO:0000313" key="2">
    <source>
        <dbReference type="EMBL" id="TLU72594.1"/>
    </source>
</evidence>
<dbReference type="Proteomes" id="UP000305654">
    <property type="component" value="Unassembled WGS sequence"/>
</dbReference>
<dbReference type="OrthoDB" id="9790710at2"/>
<sequence length="388" mass="41213">MRILVWQWGRRGAGPRMAVELAAALRALTGHTVFLSLSRGAEILQAADRPANALPVATYSGLAGFIGRLLLTPLLIPMLAGRLRGLAPDVAICAMPGPLDLLMAAALHRLGIPMVVTVHDADLHPGDGLPLQMALQRALIRRATALVALTGHVANRLRQQPASRYLPLLEATLPPLVFHARPPPPPLQHGGPLRLLCFGRLLPYKGLDLLEAALREATGGAARFEVRVIGSGPHTPTLEALSELPGVRVENRWVPEDEVAGLIAWADALVLPYREASQSGVAAIALAAGRWVVATRVGGLAEQFHGEPMALLCEPDPASIGACLRQLLDNPPPQQPPATDALALWLDMARTLVRQIEPLLATSGRAPVDAKRRSAGLAAVSVRRDDAA</sequence>
<dbReference type="GO" id="GO:0016757">
    <property type="term" value="F:glycosyltransferase activity"/>
    <property type="evidence" value="ECO:0007669"/>
    <property type="project" value="TreeGrafter"/>
</dbReference>